<accession>A0AC34RG79</accession>
<evidence type="ECO:0000313" key="1">
    <source>
        <dbReference type="Proteomes" id="UP000887576"/>
    </source>
</evidence>
<proteinExistence type="predicted"/>
<name>A0AC34RG79_9BILA</name>
<dbReference type="WBParaSite" id="JU765_v2.g6564.t1">
    <property type="protein sequence ID" value="JU765_v2.g6564.t1"/>
    <property type="gene ID" value="JU765_v2.g6564"/>
</dbReference>
<dbReference type="Proteomes" id="UP000887576">
    <property type="component" value="Unplaced"/>
</dbReference>
<sequence length="426" mass="49534">MLVPVNCEELDQQTDVISSNEVDWRSMINEFESLVNVSDGLEMTKLVRDHMARFLEISMPVGGLFAAAVLNGPNSSEQRLINDLTIEMKKGFESTQKKIKHAFNAINVDFSDFYEHIFIILKRCLKMDPDYTNKYDNEIIKWKSFLRSILLTKVERKSDASLDFEFDKCSKKISGMLALMSDKHLAAALEKTKKMVTSNVEFKTIRLACDAVISVVNDFPAFTDIFKHRDGFVTYGVFCSNLTYADDPERYSWYNASLKTESEDILNWLLDWITKNLERSWPDFERQIVLDTIQKDMEHQIYVKENYPAINKKIISKLQDYGPKGYIKQIVTHSGLPTWRYLYLCPIKKCLTVVDVKGANFVVVRFKKSESGRIKDAQHWLTERRSLINETLLQFLNFVFDKKSICARRETPLSSFDGHFFRQFLV</sequence>
<organism evidence="1 2">
    <name type="scientific">Panagrolaimus sp. JU765</name>
    <dbReference type="NCBI Taxonomy" id="591449"/>
    <lineage>
        <taxon>Eukaryota</taxon>
        <taxon>Metazoa</taxon>
        <taxon>Ecdysozoa</taxon>
        <taxon>Nematoda</taxon>
        <taxon>Chromadorea</taxon>
        <taxon>Rhabditida</taxon>
        <taxon>Tylenchina</taxon>
        <taxon>Panagrolaimomorpha</taxon>
        <taxon>Panagrolaimoidea</taxon>
        <taxon>Panagrolaimidae</taxon>
        <taxon>Panagrolaimus</taxon>
    </lineage>
</organism>
<reference evidence="2" key="1">
    <citation type="submission" date="2022-11" db="UniProtKB">
        <authorList>
            <consortium name="WormBaseParasite"/>
        </authorList>
    </citation>
    <scope>IDENTIFICATION</scope>
</reference>
<evidence type="ECO:0000313" key="2">
    <source>
        <dbReference type="WBParaSite" id="JU765_v2.g6564.t1"/>
    </source>
</evidence>
<protein>
    <submittedName>
        <fullName evidence="2">Uncharacterized protein</fullName>
    </submittedName>
</protein>